<evidence type="ECO:0000256" key="2">
    <source>
        <dbReference type="ARBA" id="ARBA00004430"/>
    </source>
</evidence>
<evidence type="ECO:0000256" key="4">
    <source>
        <dbReference type="ARBA" id="ARBA00022737"/>
    </source>
</evidence>
<dbReference type="GO" id="GO:0030620">
    <property type="term" value="F:U2 snRNA binding"/>
    <property type="evidence" value="ECO:0007669"/>
    <property type="project" value="InterPro"/>
</dbReference>
<dbReference type="InterPro" id="IPR032675">
    <property type="entry name" value="LRR_dom_sf"/>
</dbReference>
<comment type="similarity">
    <text evidence="6">Belongs to the U2 small nuclear ribonucleoprotein A family.</text>
</comment>
<comment type="subcellular location">
    <subcellularLocation>
        <location evidence="2">Cytoplasm</location>
        <location evidence="2">Cytoskeleton</location>
        <location evidence="2">Cilium axoneme</location>
    </subcellularLocation>
    <subcellularLocation>
        <location evidence="1">Nucleus</location>
    </subcellularLocation>
</comment>
<keyword evidence="3" id="KW-0433">Leucine-rich repeat</keyword>
<dbReference type="Proteomes" id="UP001485043">
    <property type="component" value="Unassembled WGS sequence"/>
</dbReference>
<protein>
    <submittedName>
        <fullName evidence="8">Uncharacterized protein</fullName>
    </submittedName>
</protein>
<evidence type="ECO:0000256" key="6">
    <source>
        <dbReference type="ARBA" id="ARBA00024196"/>
    </source>
</evidence>
<evidence type="ECO:0000256" key="3">
    <source>
        <dbReference type="ARBA" id="ARBA00022614"/>
    </source>
</evidence>
<dbReference type="SUPFAM" id="SSF52058">
    <property type="entry name" value="L domain-like"/>
    <property type="match status" value="1"/>
</dbReference>
<dbReference type="PANTHER" id="PTHR10552:SF6">
    <property type="entry name" value="U2 SMALL NUCLEAR RIBONUCLEOPROTEIN A"/>
    <property type="match status" value="1"/>
</dbReference>
<keyword evidence="7" id="KW-0175">Coiled coil</keyword>
<evidence type="ECO:0000313" key="9">
    <source>
        <dbReference type="Proteomes" id="UP001485043"/>
    </source>
</evidence>
<organism evidence="8 9">
    <name type="scientific">Apatococcus fuscideae</name>
    <dbReference type="NCBI Taxonomy" id="2026836"/>
    <lineage>
        <taxon>Eukaryota</taxon>
        <taxon>Viridiplantae</taxon>
        <taxon>Chlorophyta</taxon>
        <taxon>core chlorophytes</taxon>
        <taxon>Trebouxiophyceae</taxon>
        <taxon>Chlorellales</taxon>
        <taxon>Chlorellaceae</taxon>
        <taxon>Apatococcus</taxon>
    </lineage>
</organism>
<keyword evidence="4" id="KW-0677">Repeat</keyword>
<dbReference type="PANTHER" id="PTHR10552">
    <property type="entry name" value="U2 SMALL NUCLEAR RIBONUCLEOPROTEIN A"/>
    <property type="match status" value="1"/>
</dbReference>
<reference evidence="8 9" key="1">
    <citation type="journal article" date="2024" name="Nat. Commun.">
        <title>Phylogenomics reveals the evolutionary origins of lichenization in chlorophyte algae.</title>
        <authorList>
            <person name="Puginier C."/>
            <person name="Libourel C."/>
            <person name="Otte J."/>
            <person name="Skaloud P."/>
            <person name="Haon M."/>
            <person name="Grisel S."/>
            <person name="Petersen M."/>
            <person name="Berrin J.G."/>
            <person name="Delaux P.M."/>
            <person name="Dal Grande F."/>
            <person name="Keller J."/>
        </authorList>
    </citation>
    <scope>NUCLEOTIDE SEQUENCE [LARGE SCALE GENOMIC DNA]</scope>
    <source>
        <strain evidence="8 9">SAG 2523</strain>
    </source>
</reference>
<dbReference type="GO" id="GO:0005930">
    <property type="term" value="C:axoneme"/>
    <property type="evidence" value="ECO:0007669"/>
    <property type="project" value="UniProtKB-SubCell"/>
</dbReference>
<evidence type="ECO:0000313" key="8">
    <source>
        <dbReference type="EMBL" id="KAK9851664.1"/>
    </source>
</evidence>
<evidence type="ECO:0000256" key="1">
    <source>
        <dbReference type="ARBA" id="ARBA00004123"/>
    </source>
</evidence>
<sequence>MPQFEVASPSREVKLSQILSQCPNLFTEKKISAAEKQITSIDHLPGRYHQAQAVYLSRNSLADLAGLDQFYRLQAFSVSDNILGSWQALAVLTRRPLCDSLQAASFDGNPLSFLPNYRAQVVCRLPGLQMLDGKAVSLAERETAQGVVQHEGAMLAVMLSSACLCHKLGRAVQMERDRICSALRREAVRMRHRLIQERKHGKREPSVMPSWTEAFVEVMRAQQMTIAKLLGGFEVAKCRAEAHAAKLFGALTDGRRESMDATIHDAQFYSEREAIVQEMQRGLSRMADVCAEALDTQASGLNQQIQELQEGLAEAMHMPDGSPKPLGLLQPTSASQAADVASLPQREAAGSALVEWSRGGGIVPQSGAS</sequence>
<dbReference type="GO" id="GO:0005634">
    <property type="term" value="C:nucleus"/>
    <property type="evidence" value="ECO:0007669"/>
    <property type="project" value="UniProtKB-SubCell"/>
</dbReference>
<name>A0AAW1SRF0_9CHLO</name>
<dbReference type="AlphaFoldDB" id="A0AAW1SRF0"/>
<dbReference type="EMBL" id="JALJOV010001232">
    <property type="protein sequence ID" value="KAK9851664.1"/>
    <property type="molecule type" value="Genomic_DNA"/>
</dbReference>
<evidence type="ECO:0000256" key="7">
    <source>
        <dbReference type="SAM" id="Coils"/>
    </source>
</evidence>
<dbReference type="Gene3D" id="3.80.10.10">
    <property type="entry name" value="Ribonuclease Inhibitor"/>
    <property type="match status" value="1"/>
</dbReference>
<feature type="coiled-coil region" evidence="7">
    <location>
        <begin position="291"/>
        <end position="318"/>
    </location>
</feature>
<dbReference type="InterPro" id="IPR044640">
    <property type="entry name" value="RU2A"/>
</dbReference>
<accession>A0AAW1SRF0</accession>
<keyword evidence="5" id="KW-0539">Nucleus</keyword>
<gene>
    <name evidence="8" type="ORF">WJX84_000831</name>
</gene>
<comment type="caution">
    <text evidence="8">The sequence shown here is derived from an EMBL/GenBank/DDBJ whole genome shotgun (WGS) entry which is preliminary data.</text>
</comment>
<proteinExistence type="inferred from homology"/>
<evidence type="ECO:0000256" key="5">
    <source>
        <dbReference type="ARBA" id="ARBA00023242"/>
    </source>
</evidence>
<keyword evidence="9" id="KW-1185">Reference proteome</keyword>
<dbReference type="GO" id="GO:0000398">
    <property type="term" value="P:mRNA splicing, via spliceosome"/>
    <property type="evidence" value="ECO:0007669"/>
    <property type="project" value="InterPro"/>
</dbReference>